<dbReference type="InterPro" id="IPR008972">
    <property type="entry name" value="Cupredoxin"/>
</dbReference>
<dbReference type="Gene3D" id="2.60.40.420">
    <property type="entry name" value="Cupredoxins - blue copper proteins"/>
    <property type="match status" value="3"/>
</dbReference>
<dbReference type="NCBIfam" id="TIGR01409">
    <property type="entry name" value="TAT_signal_seq"/>
    <property type="match status" value="1"/>
</dbReference>
<accession>A0A9W6WCR9</accession>
<evidence type="ECO:0000313" key="9">
    <source>
        <dbReference type="Proteomes" id="UP001165079"/>
    </source>
</evidence>
<reference evidence="8" key="1">
    <citation type="submission" date="2023-03" db="EMBL/GenBank/DDBJ databases">
        <title>Actinorhabdospora filicis NBRC 111898.</title>
        <authorList>
            <person name="Ichikawa N."/>
            <person name="Sato H."/>
            <person name="Tonouchi N."/>
        </authorList>
    </citation>
    <scope>NUCLEOTIDE SEQUENCE</scope>
    <source>
        <strain evidence="8">NBRC 111898</strain>
    </source>
</reference>
<feature type="chain" id="PRO_5040920554" evidence="4">
    <location>
        <begin position="21"/>
        <end position="484"/>
    </location>
</feature>
<dbReference type="InterPro" id="IPR011707">
    <property type="entry name" value="Cu-oxidase-like_N"/>
</dbReference>
<dbReference type="PANTHER" id="PTHR11709">
    <property type="entry name" value="MULTI-COPPER OXIDASE"/>
    <property type="match status" value="1"/>
</dbReference>
<gene>
    <name evidence="8" type="ORF">Afil01_67110</name>
</gene>
<dbReference type="Pfam" id="PF07731">
    <property type="entry name" value="Cu-oxidase_2"/>
    <property type="match status" value="1"/>
</dbReference>
<evidence type="ECO:0000313" key="8">
    <source>
        <dbReference type="EMBL" id="GLZ81904.1"/>
    </source>
</evidence>
<dbReference type="PANTHER" id="PTHR11709:SF394">
    <property type="entry name" value="FI03373P-RELATED"/>
    <property type="match status" value="1"/>
</dbReference>
<dbReference type="InterPro" id="IPR034279">
    <property type="entry name" value="CuRO_3_CopA"/>
</dbReference>
<organism evidence="8 9">
    <name type="scientific">Actinorhabdospora filicis</name>
    <dbReference type="NCBI Taxonomy" id="1785913"/>
    <lineage>
        <taxon>Bacteria</taxon>
        <taxon>Bacillati</taxon>
        <taxon>Actinomycetota</taxon>
        <taxon>Actinomycetes</taxon>
        <taxon>Micromonosporales</taxon>
        <taxon>Micromonosporaceae</taxon>
        <taxon>Actinorhabdospora</taxon>
    </lineage>
</organism>
<dbReference type="SUPFAM" id="SSF49503">
    <property type="entry name" value="Cupredoxins"/>
    <property type="match status" value="3"/>
</dbReference>
<keyword evidence="9" id="KW-1185">Reference proteome</keyword>
<dbReference type="InterPro" id="IPR019546">
    <property type="entry name" value="TAT_signal_bac_arc"/>
</dbReference>
<dbReference type="InterPro" id="IPR002355">
    <property type="entry name" value="Cu_oxidase_Cu_BS"/>
</dbReference>
<evidence type="ECO:0000256" key="4">
    <source>
        <dbReference type="SAM" id="SignalP"/>
    </source>
</evidence>
<protein>
    <submittedName>
        <fullName evidence="8">Oxidase</fullName>
    </submittedName>
</protein>
<feature type="domain" description="Plastocyanin-like" evidence="7">
    <location>
        <begin position="66"/>
        <end position="175"/>
    </location>
</feature>
<dbReference type="Pfam" id="PF07732">
    <property type="entry name" value="Cu-oxidase_3"/>
    <property type="match status" value="1"/>
</dbReference>
<feature type="domain" description="Plastocyanin-like" evidence="6">
    <location>
        <begin position="375"/>
        <end position="480"/>
    </location>
</feature>
<dbReference type="EMBL" id="BSTX01000008">
    <property type="protein sequence ID" value="GLZ81904.1"/>
    <property type="molecule type" value="Genomic_DNA"/>
</dbReference>
<sequence length="484" mass="50796">MRTWSRRGFLTAAAAATAGAAVGCAPESSAPTPVLPGDPSVAAAERARRLDGAAVVAAAMTAAPATVDLGGGLAVATWAYDGRVPGKEIRLKAGQVLSATVTNGLPVDTTLHWHGLAVRNDADGVPHLTQDPIAPGGSRVFEFTVPDAGTHWFHPHVGVQLDRGLYAPLIVEDPADLGRQDAEAVLVLDDWLDGVDGRDPDAELATLLKGMEMDHGMAMFPSPVLGGDAGDVAHPHFLINGRTIAEPHVVTAGPGQRVLLRLINAGADTAFRFAVAGHRLTVIATDGYPVVPVETSSLLIGMGERYDVLLTAGDGAFPIVAAAEGKGARAAALLRTASGAADVTAGVPELLGTPLLGIDLTTPPERLLPARPADVTHDVVLAGDMATYDWTINGRLHPDVPPFEVREGQRARFRVQNASAMFHPVHLHGHTFQTGSLRKDTLLVLPGQKAEFEMRADNPGQWMLHCHNAYHGEAGMMATVSYVK</sequence>
<dbReference type="CDD" id="cd13861">
    <property type="entry name" value="CuRO_1_CumA_like"/>
    <property type="match status" value="1"/>
</dbReference>
<name>A0A9W6WCR9_9ACTN</name>
<dbReference type="InterPro" id="IPR045087">
    <property type="entry name" value="Cu-oxidase_fam"/>
</dbReference>
<keyword evidence="4" id="KW-0732">Signal</keyword>
<evidence type="ECO:0000259" key="7">
    <source>
        <dbReference type="Pfam" id="PF07732"/>
    </source>
</evidence>
<comment type="caution">
    <text evidence="8">The sequence shown here is derived from an EMBL/GenBank/DDBJ whole genome shotgun (WGS) entry which is preliminary data.</text>
</comment>
<feature type="signal peptide" evidence="4">
    <location>
        <begin position="1"/>
        <end position="20"/>
    </location>
</feature>
<evidence type="ECO:0000259" key="6">
    <source>
        <dbReference type="Pfam" id="PF07731"/>
    </source>
</evidence>
<dbReference type="GO" id="GO:0005507">
    <property type="term" value="F:copper ion binding"/>
    <property type="evidence" value="ECO:0007669"/>
    <property type="project" value="InterPro"/>
</dbReference>
<keyword evidence="3" id="KW-0186">Copper</keyword>
<keyword evidence="1" id="KW-0479">Metal-binding</keyword>
<dbReference type="Proteomes" id="UP001165079">
    <property type="component" value="Unassembled WGS sequence"/>
</dbReference>
<dbReference type="PROSITE" id="PS51257">
    <property type="entry name" value="PROKAR_LIPOPROTEIN"/>
    <property type="match status" value="1"/>
</dbReference>
<evidence type="ECO:0000256" key="1">
    <source>
        <dbReference type="ARBA" id="ARBA00022723"/>
    </source>
</evidence>
<dbReference type="AlphaFoldDB" id="A0A9W6WCR9"/>
<evidence type="ECO:0000259" key="5">
    <source>
        <dbReference type="Pfam" id="PF00394"/>
    </source>
</evidence>
<proteinExistence type="predicted"/>
<evidence type="ECO:0000256" key="3">
    <source>
        <dbReference type="ARBA" id="ARBA00023008"/>
    </source>
</evidence>
<keyword evidence="2" id="KW-0560">Oxidoreductase</keyword>
<feature type="domain" description="Plastocyanin-like" evidence="5">
    <location>
        <begin position="235"/>
        <end position="335"/>
    </location>
</feature>
<dbReference type="InterPro" id="IPR011706">
    <property type="entry name" value="Cu-oxidase_C"/>
</dbReference>
<dbReference type="RefSeq" id="WP_285667473.1">
    <property type="nucleotide sequence ID" value="NZ_BSTX01000008.1"/>
</dbReference>
<dbReference type="Pfam" id="PF00394">
    <property type="entry name" value="Cu-oxidase"/>
    <property type="match status" value="1"/>
</dbReference>
<dbReference type="InterPro" id="IPR001117">
    <property type="entry name" value="Cu-oxidase_2nd"/>
</dbReference>
<dbReference type="PROSITE" id="PS00080">
    <property type="entry name" value="MULTICOPPER_OXIDASE2"/>
    <property type="match status" value="1"/>
</dbReference>
<dbReference type="PROSITE" id="PS51318">
    <property type="entry name" value="TAT"/>
    <property type="match status" value="1"/>
</dbReference>
<dbReference type="CDD" id="cd13896">
    <property type="entry name" value="CuRO_3_CopA"/>
    <property type="match status" value="1"/>
</dbReference>
<dbReference type="GO" id="GO:0016491">
    <property type="term" value="F:oxidoreductase activity"/>
    <property type="evidence" value="ECO:0007669"/>
    <property type="project" value="UniProtKB-KW"/>
</dbReference>
<dbReference type="InterPro" id="IPR006311">
    <property type="entry name" value="TAT_signal"/>
</dbReference>
<evidence type="ECO:0000256" key="2">
    <source>
        <dbReference type="ARBA" id="ARBA00023002"/>
    </source>
</evidence>